<dbReference type="EMBL" id="JAGKQM010000018">
    <property type="protein sequence ID" value="KAH0865532.1"/>
    <property type="molecule type" value="Genomic_DNA"/>
</dbReference>
<keyword evidence="1" id="KW-1133">Transmembrane helix</keyword>
<dbReference type="InterPro" id="IPR029021">
    <property type="entry name" value="Prot-tyrosine_phosphatase-like"/>
</dbReference>
<dbReference type="PANTHER" id="PTHR34376">
    <property type="entry name" value="SERINE PROTEASE INHIBITOR, KAZAL-TYPE FAMILY PROTEIN"/>
    <property type="match status" value="1"/>
</dbReference>
<dbReference type="PANTHER" id="PTHR34376:SF11">
    <property type="entry name" value="SERINE PROTEASE INHIBITOR, KAZAL-TYPE FAMILY PROTEIN"/>
    <property type="match status" value="1"/>
</dbReference>
<reference evidence="2 3" key="1">
    <citation type="submission" date="2021-05" db="EMBL/GenBank/DDBJ databases">
        <title>Genome Assembly of Synthetic Allotetraploid Brassica napus Reveals Homoeologous Exchanges between Subgenomes.</title>
        <authorList>
            <person name="Davis J.T."/>
        </authorList>
    </citation>
    <scope>NUCLEOTIDE SEQUENCE [LARGE SCALE GENOMIC DNA]</scope>
    <source>
        <strain evidence="3">cv. Da-Ae</strain>
        <tissue evidence="2">Seedling</tissue>
    </source>
</reference>
<evidence type="ECO:0000313" key="2">
    <source>
        <dbReference type="EMBL" id="KAH0865532.1"/>
    </source>
</evidence>
<name>A0ABQ7YBJ2_BRANA</name>
<comment type="caution">
    <text evidence="2">The sequence shown here is derived from an EMBL/GenBank/DDBJ whole genome shotgun (WGS) entry which is preliminary data.</text>
</comment>
<proteinExistence type="predicted"/>
<feature type="transmembrane region" description="Helical" evidence="1">
    <location>
        <begin position="164"/>
        <end position="184"/>
    </location>
</feature>
<gene>
    <name evidence="2" type="ORF">HID58_082743</name>
</gene>
<dbReference type="Proteomes" id="UP000824890">
    <property type="component" value="Unassembled WGS sequence"/>
</dbReference>
<protein>
    <recommendedName>
        <fullName evidence="4">Kazal-like domain-containing protein</fullName>
    </recommendedName>
</protein>
<keyword evidence="1" id="KW-0812">Transmembrane</keyword>
<dbReference type="Gene3D" id="3.90.190.10">
    <property type="entry name" value="Protein tyrosine phosphatase superfamily"/>
    <property type="match status" value="1"/>
</dbReference>
<keyword evidence="3" id="KW-1185">Reference proteome</keyword>
<organism evidence="2 3">
    <name type="scientific">Brassica napus</name>
    <name type="common">Rape</name>
    <dbReference type="NCBI Taxonomy" id="3708"/>
    <lineage>
        <taxon>Eukaryota</taxon>
        <taxon>Viridiplantae</taxon>
        <taxon>Streptophyta</taxon>
        <taxon>Embryophyta</taxon>
        <taxon>Tracheophyta</taxon>
        <taxon>Spermatophyta</taxon>
        <taxon>Magnoliopsida</taxon>
        <taxon>eudicotyledons</taxon>
        <taxon>Gunneridae</taxon>
        <taxon>Pentapetalae</taxon>
        <taxon>rosids</taxon>
        <taxon>malvids</taxon>
        <taxon>Brassicales</taxon>
        <taxon>Brassicaceae</taxon>
        <taxon>Brassiceae</taxon>
        <taxon>Brassica</taxon>
    </lineage>
</organism>
<evidence type="ECO:0000256" key="1">
    <source>
        <dbReference type="SAM" id="Phobius"/>
    </source>
</evidence>
<sequence>MLEYTGIDRDRVEGMEARLKEDGQIFDLWEHVDANSVQTPQDVYRCLEAEGFPIKYARVPITDGFRNQVMRSFSWIIIPSLLLLFCLIGSSQAAGEKSSGDVCNTVSDPGGCPINCFRADPVCGADGVTYWCGCPDAACHGARVVKTGACDAGNAGSASVPGQALLLIHIVWLFLLGLSLLVGAF</sequence>
<evidence type="ECO:0008006" key="4">
    <source>
        <dbReference type="Google" id="ProtNLM"/>
    </source>
</evidence>
<accession>A0ABQ7YBJ2</accession>
<evidence type="ECO:0000313" key="3">
    <source>
        <dbReference type="Proteomes" id="UP000824890"/>
    </source>
</evidence>
<feature type="transmembrane region" description="Helical" evidence="1">
    <location>
        <begin position="73"/>
        <end position="91"/>
    </location>
</feature>
<keyword evidence="1" id="KW-0472">Membrane</keyword>